<keyword evidence="3" id="KW-1185">Reference proteome</keyword>
<dbReference type="PANTHER" id="PTHR39339:SF1">
    <property type="entry name" value="CHAD DOMAIN-CONTAINING PROTEIN"/>
    <property type="match status" value="1"/>
</dbReference>
<dbReference type="RefSeq" id="WP_147111449.1">
    <property type="nucleotide sequence ID" value="NZ_BJVJ01000052.1"/>
</dbReference>
<dbReference type="Proteomes" id="UP000321685">
    <property type="component" value="Unassembled WGS sequence"/>
</dbReference>
<dbReference type="Pfam" id="PF05235">
    <property type="entry name" value="CHAD"/>
    <property type="match status" value="1"/>
</dbReference>
<dbReference type="PANTHER" id="PTHR39339">
    <property type="entry name" value="SLR1444 PROTEIN"/>
    <property type="match status" value="1"/>
</dbReference>
<dbReference type="InterPro" id="IPR007899">
    <property type="entry name" value="CHAD_dom"/>
</dbReference>
<dbReference type="CDD" id="cd07374">
    <property type="entry name" value="CYTH-like_Pase"/>
    <property type="match status" value="1"/>
</dbReference>
<dbReference type="Gene3D" id="1.40.20.10">
    <property type="entry name" value="CHAD domain"/>
    <property type="match status" value="1"/>
</dbReference>
<dbReference type="InterPro" id="IPR038186">
    <property type="entry name" value="CHAD_dom_sf"/>
</dbReference>
<dbReference type="OrthoDB" id="9777271at2"/>
<evidence type="ECO:0000259" key="1">
    <source>
        <dbReference type="PROSITE" id="PS51708"/>
    </source>
</evidence>
<sequence length="514" mass="55922">MSSDRARHDMRPATEVPSTARTFRAPAGTSAPRLAGLRGVTAAPDPAVVTETQRYDTDDLRLAAAGIRLELATGPDDAQWRLTLPGEDDVIRLPATVPDVEGADPHDPPAELDELVRGVRRDRELRPVARVRTVRTTTRLLASGTPRAALDRDDVSVATLGESTTVDTWTEFALHPPARGTALASELERRLGDVGAVAAAPGADDRVDELLAPARPRRVRRGKKGTAGRVLVDYLAAQVDALAAQDIRVRRDEPDAVHQMRVASRRLRSALQAYRPLVDRERTDPLVDELRELGRTLAPARDAEVLRERISAGIAGLDPGLVLGPVQAQVTRHFARIEAEARAAVLAELDGDRYARLRTALDDLLADPPLSARAGKPAEKELPKVAGKTARRLEKAVAVMEDEPTDDAIHRVRKDAKRMRYATELAAPAVSKKQVKAFRKGLKGMQTALGEHQDSVVSREALRELGAQGHAAGDNGFTFGVLHGHDRAMAALVESRLPGLWDVAWAKKARRWLR</sequence>
<dbReference type="SUPFAM" id="SSF55154">
    <property type="entry name" value="CYTH-like phosphatases"/>
    <property type="match status" value="1"/>
</dbReference>
<dbReference type="SMART" id="SM00880">
    <property type="entry name" value="CHAD"/>
    <property type="match status" value="1"/>
</dbReference>
<dbReference type="EMBL" id="BJVJ01000052">
    <property type="protein sequence ID" value="GEL25371.1"/>
    <property type="molecule type" value="Genomic_DNA"/>
</dbReference>
<dbReference type="Gene3D" id="2.40.320.10">
    <property type="entry name" value="Hypothetical Protein Pfu-838710-001"/>
    <property type="match status" value="1"/>
</dbReference>
<gene>
    <name evidence="2" type="ORF">PSU4_43250</name>
</gene>
<organism evidence="2 3">
    <name type="scientific">Pseudonocardia sulfidoxydans NBRC 16205</name>
    <dbReference type="NCBI Taxonomy" id="1223511"/>
    <lineage>
        <taxon>Bacteria</taxon>
        <taxon>Bacillati</taxon>
        <taxon>Actinomycetota</taxon>
        <taxon>Actinomycetes</taxon>
        <taxon>Pseudonocardiales</taxon>
        <taxon>Pseudonocardiaceae</taxon>
        <taxon>Pseudonocardia</taxon>
    </lineage>
</organism>
<name>A0A511DKM2_9PSEU</name>
<accession>A0A511DKM2</accession>
<feature type="domain" description="CHAD" evidence="1">
    <location>
        <begin position="224"/>
        <end position="506"/>
    </location>
</feature>
<reference evidence="2 3" key="1">
    <citation type="submission" date="2019-07" db="EMBL/GenBank/DDBJ databases">
        <title>Whole genome shotgun sequence of Pseudonocardia sulfidoxydans NBRC 16205.</title>
        <authorList>
            <person name="Hosoyama A."/>
            <person name="Uohara A."/>
            <person name="Ohji S."/>
            <person name="Ichikawa N."/>
        </authorList>
    </citation>
    <scope>NUCLEOTIDE SEQUENCE [LARGE SCALE GENOMIC DNA]</scope>
    <source>
        <strain evidence="2 3">NBRC 16205</strain>
    </source>
</reference>
<evidence type="ECO:0000313" key="2">
    <source>
        <dbReference type="EMBL" id="GEL25371.1"/>
    </source>
</evidence>
<proteinExistence type="predicted"/>
<evidence type="ECO:0000313" key="3">
    <source>
        <dbReference type="Proteomes" id="UP000321685"/>
    </source>
</evidence>
<dbReference type="InterPro" id="IPR033469">
    <property type="entry name" value="CYTH-like_dom_sf"/>
</dbReference>
<dbReference type="AlphaFoldDB" id="A0A511DKM2"/>
<dbReference type="PROSITE" id="PS51708">
    <property type="entry name" value="CHAD"/>
    <property type="match status" value="1"/>
</dbReference>
<comment type="caution">
    <text evidence="2">The sequence shown here is derived from an EMBL/GenBank/DDBJ whole genome shotgun (WGS) entry which is preliminary data.</text>
</comment>
<protein>
    <submittedName>
        <fullName evidence="2">CHAD domain-containing protein</fullName>
    </submittedName>
</protein>